<gene>
    <name evidence="1" type="ORF">V5O48_007456</name>
</gene>
<comment type="caution">
    <text evidence="1">The sequence shown here is derived from an EMBL/GenBank/DDBJ whole genome shotgun (WGS) entry which is preliminary data.</text>
</comment>
<protein>
    <submittedName>
        <fullName evidence="1">Uncharacterized protein</fullName>
    </submittedName>
</protein>
<organism evidence="1 2">
    <name type="scientific">Marasmius crinis-equi</name>
    <dbReference type="NCBI Taxonomy" id="585013"/>
    <lineage>
        <taxon>Eukaryota</taxon>
        <taxon>Fungi</taxon>
        <taxon>Dikarya</taxon>
        <taxon>Basidiomycota</taxon>
        <taxon>Agaricomycotina</taxon>
        <taxon>Agaricomycetes</taxon>
        <taxon>Agaricomycetidae</taxon>
        <taxon>Agaricales</taxon>
        <taxon>Marasmiineae</taxon>
        <taxon>Marasmiaceae</taxon>
        <taxon>Marasmius</taxon>
    </lineage>
</organism>
<name>A0ABR3FGL8_9AGAR</name>
<accession>A0ABR3FGL8</accession>
<dbReference type="Proteomes" id="UP001465976">
    <property type="component" value="Unassembled WGS sequence"/>
</dbReference>
<keyword evidence="2" id="KW-1185">Reference proteome</keyword>
<dbReference type="EMBL" id="JBAHYK010000391">
    <property type="protein sequence ID" value="KAL0574506.1"/>
    <property type="molecule type" value="Genomic_DNA"/>
</dbReference>
<evidence type="ECO:0000313" key="2">
    <source>
        <dbReference type="Proteomes" id="UP001465976"/>
    </source>
</evidence>
<evidence type="ECO:0000313" key="1">
    <source>
        <dbReference type="EMBL" id="KAL0574506.1"/>
    </source>
</evidence>
<proteinExistence type="predicted"/>
<sequence>MGIKFEEWRVPPTTFKPESWYPAAEAAMEIANALVSDREFCAMGAPSIARLSRDWWIISNEGTGEHAEKRRSEDNVACWRRPWIPGNSLITMTKLAE</sequence>
<reference evidence="1 2" key="1">
    <citation type="submission" date="2024-02" db="EMBL/GenBank/DDBJ databases">
        <title>A draft genome for the cacao thread blight pathogen Marasmius crinis-equi.</title>
        <authorList>
            <person name="Cohen S.P."/>
            <person name="Baruah I.K."/>
            <person name="Amoako-Attah I."/>
            <person name="Bukari Y."/>
            <person name="Meinhardt L.W."/>
            <person name="Bailey B.A."/>
        </authorList>
    </citation>
    <scope>NUCLEOTIDE SEQUENCE [LARGE SCALE GENOMIC DNA]</scope>
    <source>
        <strain evidence="1 2">GH-76</strain>
    </source>
</reference>